<evidence type="ECO:0000313" key="8">
    <source>
        <dbReference type="EMBL" id="OEJ92268.1"/>
    </source>
</evidence>
<feature type="transmembrane region" description="Helical" evidence="6">
    <location>
        <begin position="258"/>
        <end position="279"/>
    </location>
</feature>
<evidence type="ECO:0000256" key="2">
    <source>
        <dbReference type="ARBA" id="ARBA00022692"/>
    </source>
</evidence>
<dbReference type="EMBL" id="LPNL01000001">
    <property type="protein sequence ID" value="OEJ92268.1"/>
    <property type="molecule type" value="Genomic_DNA"/>
</dbReference>
<dbReference type="InterPro" id="IPR050846">
    <property type="entry name" value="TLCD"/>
</dbReference>
<protein>
    <submittedName>
        <fullName evidence="8">Topoisomerase I damage affected protein 4</fullName>
    </submittedName>
</protein>
<evidence type="ECO:0000256" key="1">
    <source>
        <dbReference type="ARBA" id="ARBA00004141"/>
    </source>
</evidence>
<dbReference type="PROSITE" id="PS50922">
    <property type="entry name" value="TLC"/>
    <property type="match status" value="1"/>
</dbReference>
<proteinExistence type="predicted"/>
<dbReference type="PANTHER" id="PTHR13439">
    <property type="entry name" value="CT120 PROTEIN"/>
    <property type="match status" value="1"/>
</dbReference>
<dbReference type="GO" id="GO:0005783">
    <property type="term" value="C:endoplasmic reticulum"/>
    <property type="evidence" value="ECO:0007669"/>
    <property type="project" value="TreeGrafter"/>
</dbReference>
<comment type="caution">
    <text evidence="8">The sequence shown here is derived from an EMBL/GenBank/DDBJ whole genome shotgun (WGS) entry which is preliminary data.</text>
</comment>
<feature type="transmembrane region" description="Helical" evidence="6">
    <location>
        <begin position="89"/>
        <end position="107"/>
    </location>
</feature>
<sequence length="299" mass="34694">MMKLVTETGLNDPLLKLSLFPNSQNLYLRNLHEVILSFVAYCTIYEYLSTPLLDIILPLFFLGKKRDKQLAQWKDLKTSKDKKKKQSFLNYKVHVVTMVQCIISIALLLPTLNLQFGLNIIYFQDDFITMLAAVTAGYFLWDLYVCVKWFALFQMEFLVHAVCSLFVFISAMHPNYQNYVSKFLLFELSSPFVNINWLFSTLMKEFDVQIPMILNAVNGILLMTVFFLVRICWGWSCILIMAYQIYSKKWYADPNFPTTVMTITFAINMALNTLNCVWLSKMVKIAKKMAGVGAKKKDN</sequence>
<name>A0A1E5RZT8_9ASCO</name>
<dbReference type="Proteomes" id="UP000095605">
    <property type="component" value="Unassembled WGS sequence"/>
</dbReference>
<feature type="transmembrane region" description="Helical" evidence="6">
    <location>
        <begin position="179"/>
        <end position="199"/>
    </location>
</feature>
<reference evidence="9" key="1">
    <citation type="journal article" date="2016" name="Genome Announc.">
        <title>Genome sequences of three species of Hanseniaspora isolated from spontaneous wine fermentations.</title>
        <authorList>
            <person name="Sternes P.R."/>
            <person name="Lee D."/>
            <person name="Kutyna D.R."/>
            <person name="Borneman A.R."/>
        </authorList>
    </citation>
    <scope>NUCLEOTIDE SEQUENCE [LARGE SCALE GENOMIC DNA]</scope>
    <source>
        <strain evidence="9">AWRI3578</strain>
    </source>
</reference>
<dbReference type="GO" id="GO:0016020">
    <property type="term" value="C:membrane"/>
    <property type="evidence" value="ECO:0007669"/>
    <property type="project" value="UniProtKB-SubCell"/>
</dbReference>
<evidence type="ECO:0000256" key="5">
    <source>
        <dbReference type="PROSITE-ProRule" id="PRU00205"/>
    </source>
</evidence>
<keyword evidence="8" id="KW-0413">Isomerase</keyword>
<organism evidence="8 9">
    <name type="scientific">Hanseniaspora opuntiae</name>
    <dbReference type="NCBI Taxonomy" id="211096"/>
    <lineage>
        <taxon>Eukaryota</taxon>
        <taxon>Fungi</taxon>
        <taxon>Dikarya</taxon>
        <taxon>Ascomycota</taxon>
        <taxon>Saccharomycotina</taxon>
        <taxon>Saccharomycetes</taxon>
        <taxon>Saccharomycodales</taxon>
        <taxon>Saccharomycodaceae</taxon>
        <taxon>Hanseniaspora</taxon>
    </lineage>
</organism>
<dbReference type="GO" id="GO:0055088">
    <property type="term" value="P:lipid homeostasis"/>
    <property type="evidence" value="ECO:0007669"/>
    <property type="project" value="TreeGrafter"/>
</dbReference>
<keyword evidence="9" id="KW-1185">Reference proteome</keyword>
<dbReference type="InterPro" id="IPR006634">
    <property type="entry name" value="TLC-dom"/>
</dbReference>
<keyword evidence="2 5" id="KW-0812">Transmembrane</keyword>
<dbReference type="AlphaFoldDB" id="A0A1E5RZT8"/>
<evidence type="ECO:0000256" key="6">
    <source>
        <dbReference type="SAM" id="Phobius"/>
    </source>
</evidence>
<dbReference type="OrthoDB" id="10266980at2759"/>
<evidence type="ECO:0000313" key="9">
    <source>
        <dbReference type="Proteomes" id="UP000095605"/>
    </source>
</evidence>
<evidence type="ECO:0000259" key="7">
    <source>
        <dbReference type="PROSITE" id="PS50922"/>
    </source>
</evidence>
<feature type="transmembrane region" description="Helical" evidence="6">
    <location>
        <begin position="127"/>
        <end position="145"/>
    </location>
</feature>
<comment type="subcellular location">
    <subcellularLocation>
        <location evidence="1">Membrane</location>
        <topology evidence="1">Multi-pass membrane protein</topology>
    </subcellularLocation>
</comment>
<dbReference type="SMART" id="SM00724">
    <property type="entry name" value="TLC"/>
    <property type="match status" value="1"/>
</dbReference>
<evidence type="ECO:0000256" key="3">
    <source>
        <dbReference type="ARBA" id="ARBA00022989"/>
    </source>
</evidence>
<accession>A0A1E5RZT8</accession>
<dbReference type="PANTHER" id="PTHR13439:SF0">
    <property type="entry name" value="TOPOISOMERASE I DAMAGE AFFECTED PROTEIN 4"/>
    <property type="match status" value="1"/>
</dbReference>
<evidence type="ECO:0000256" key="4">
    <source>
        <dbReference type="ARBA" id="ARBA00023136"/>
    </source>
</evidence>
<gene>
    <name evidence="8" type="ORF">AWRI3578_g60</name>
</gene>
<dbReference type="Pfam" id="PF03798">
    <property type="entry name" value="TRAM_LAG1_CLN8"/>
    <property type="match status" value="1"/>
</dbReference>
<feature type="transmembrane region" description="Helical" evidence="6">
    <location>
        <begin position="157"/>
        <end position="173"/>
    </location>
</feature>
<keyword evidence="3 6" id="KW-1133">Transmembrane helix</keyword>
<dbReference type="GO" id="GO:0016853">
    <property type="term" value="F:isomerase activity"/>
    <property type="evidence" value="ECO:0007669"/>
    <property type="project" value="UniProtKB-KW"/>
</dbReference>
<keyword evidence="4 5" id="KW-0472">Membrane</keyword>
<feature type="transmembrane region" description="Helical" evidence="6">
    <location>
        <begin position="220"/>
        <end position="246"/>
    </location>
</feature>
<feature type="domain" description="TLC" evidence="7">
    <location>
        <begin position="86"/>
        <end position="291"/>
    </location>
</feature>